<evidence type="ECO:0000256" key="1">
    <source>
        <dbReference type="SAM" id="MobiDB-lite"/>
    </source>
</evidence>
<evidence type="ECO:0000313" key="2">
    <source>
        <dbReference type="EMBL" id="GKT35044.1"/>
    </source>
</evidence>
<name>A0ABQ5KRE6_9EUKA</name>
<reference evidence="2" key="1">
    <citation type="submission" date="2022-03" db="EMBL/GenBank/DDBJ databases">
        <title>Draft genome sequence of Aduncisulcus paluster, a free-living microaerophilic Fornicata.</title>
        <authorList>
            <person name="Yuyama I."/>
            <person name="Kume K."/>
            <person name="Tamura T."/>
            <person name="Inagaki Y."/>
            <person name="Hashimoto T."/>
        </authorList>
    </citation>
    <scope>NUCLEOTIDE SEQUENCE</scope>
    <source>
        <strain evidence="2">NY0171</strain>
    </source>
</reference>
<proteinExistence type="predicted"/>
<keyword evidence="3" id="KW-1185">Reference proteome</keyword>
<dbReference type="Proteomes" id="UP001057375">
    <property type="component" value="Unassembled WGS sequence"/>
</dbReference>
<feature type="compositionally biased region" description="Pro residues" evidence="1">
    <location>
        <begin position="71"/>
        <end position="80"/>
    </location>
</feature>
<feature type="non-terminal residue" evidence="2">
    <location>
        <position position="1"/>
    </location>
</feature>
<comment type="caution">
    <text evidence="2">The sequence shown here is derived from an EMBL/GenBank/DDBJ whole genome shotgun (WGS) entry which is preliminary data.</text>
</comment>
<accession>A0ABQ5KRE6</accession>
<gene>
    <name evidence="2" type="ORF">ADUPG1_008284</name>
</gene>
<sequence>PAIIPLLQEIHDACIALFKVADNTPLQAGDTLVSSGSGFIVSSPEHKSWIKFQLHNWADTCLTSQFEINPPSTPIAPDAPSPLGDSPVDDPGIPVSSQPPPQSSAPQVNQTSPGPVDSATHLSPAEEEILDFLEWAEEQEADDTTGYTPCPTFENPLSSVFTKPGVKKYKHQLHEASFNSLVLSLRNTIVEAHDADILIDPEHIDQDTDDLLRTRAQGTRASLQLLSLIAASDPSNIFSSLLKTVVGRLLNAPSFRMLLADRYGYLCPGISVTEKCPHCGSQLDFVSSSNHSRVCRSIRPNIIGRHDDLRSLASAVWLEEVLGLPITQEDTHFLRHLNTRTLRADIVAHAFGTSDWSRNLVFDAQITEAISTDIILDFTRRIVATGNSATAIVELGRGIIHGCLTKRETKKRSSYAPRPPPGSEIDPRYSFDFYPMIFSSTGVIGESFQEFLALVQRHHSSRCIEELKVVLARSLAFGNALNRQSYELRCSGHATPETIYNHRLLFPFTRRSCVSRRRGLISCSCSSHTVLRDHEPLYYVAYTYVSNYLPNSAKRKVKRDSILNILPQRAHKI</sequence>
<protein>
    <submittedName>
        <fullName evidence="2">Uncharacterized protein</fullName>
    </submittedName>
</protein>
<evidence type="ECO:0000313" key="3">
    <source>
        <dbReference type="Proteomes" id="UP001057375"/>
    </source>
</evidence>
<dbReference type="EMBL" id="BQXS01010911">
    <property type="protein sequence ID" value="GKT35044.1"/>
    <property type="molecule type" value="Genomic_DNA"/>
</dbReference>
<feature type="region of interest" description="Disordered" evidence="1">
    <location>
        <begin position="68"/>
        <end position="120"/>
    </location>
</feature>
<organism evidence="2 3">
    <name type="scientific">Aduncisulcus paluster</name>
    <dbReference type="NCBI Taxonomy" id="2918883"/>
    <lineage>
        <taxon>Eukaryota</taxon>
        <taxon>Metamonada</taxon>
        <taxon>Carpediemonas-like organisms</taxon>
        <taxon>Aduncisulcus</taxon>
    </lineage>
</organism>